<protein>
    <submittedName>
        <fullName evidence="3">Membrane fusion protein</fullName>
    </submittedName>
</protein>
<dbReference type="InterPro" id="IPR050739">
    <property type="entry name" value="MFP"/>
</dbReference>
<feature type="domain" description="AprE-like beta-barrel" evidence="2">
    <location>
        <begin position="300"/>
        <end position="396"/>
    </location>
</feature>
<dbReference type="PRINTS" id="PR01490">
    <property type="entry name" value="RTXTOXIND"/>
</dbReference>
<evidence type="ECO:0000313" key="4">
    <source>
        <dbReference type="Proteomes" id="UP001229486"/>
    </source>
</evidence>
<organism evidence="3 4">
    <name type="scientific">Paraburkholderia caledonica</name>
    <dbReference type="NCBI Taxonomy" id="134536"/>
    <lineage>
        <taxon>Bacteria</taxon>
        <taxon>Pseudomonadati</taxon>
        <taxon>Pseudomonadota</taxon>
        <taxon>Betaproteobacteria</taxon>
        <taxon>Burkholderiales</taxon>
        <taxon>Burkholderiaceae</taxon>
        <taxon>Paraburkholderia</taxon>
    </lineage>
</organism>
<dbReference type="Proteomes" id="UP001229486">
    <property type="component" value="Unassembled WGS sequence"/>
</dbReference>
<dbReference type="RefSeq" id="WP_392395658.1">
    <property type="nucleotide sequence ID" value="NZ_JAURTK010000014.1"/>
</dbReference>
<dbReference type="PANTHER" id="PTHR30386:SF28">
    <property type="entry name" value="EXPORTED PROTEIN"/>
    <property type="match status" value="1"/>
</dbReference>
<name>A0AB73ILM2_9BURK</name>
<proteinExistence type="predicted"/>
<dbReference type="Pfam" id="PF26002">
    <property type="entry name" value="Beta-barrel_AprE"/>
    <property type="match status" value="1"/>
</dbReference>
<evidence type="ECO:0000256" key="1">
    <source>
        <dbReference type="SAM" id="Phobius"/>
    </source>
</evidence>
<gene>
    <name evidence="3" type="ORF">J2793_006395</name>
</gene>
<keyword evidence="1" id="KW-0812">Transmembrane</keyword>
<keyword evidence="1" id="KW-1133">Transmembrane helix</keyword>
<dbReference type="PANTHER" id="PTHR30386">
    <property type="entry name" value="MEMBRANE FUSION SUBUNIT OF EMRAB-TOLC MULTIDRUG EFFLUX PUMP"/>
    <property type="match status" value="1"/>
</dbReference>
<accession>A0AB73ILM2</accession>
<dbReference type="EMBL" id="JAURTK010000014">
    <property type="protein sequence ID" value="MDP9650920.1"/>
    <property type="molecule type" value="Genomic_DNA"/>
</dbReference>
<keyword evidence="1" id="KW-0472">Membrane</keyword>
<dbReference type="AlphaFoldDB" id="A0AB73ILM2"/>
<evidence type="ECO:0000313" key="3">
    <source>
        <dbReference type="EMBL" id="MDP9650920.1"/>
    </source>
</evidence>
<dbReference type="InterPro" id="IPR058982">
    <property type="entry name" value="Beta-barrel_AprE"/>
</dbReference>
<evidence type="ECO:0000259" key="2">
    <source>
        <dbReference type="Pfam" id="PF26002"/>
    </source>
</evidence>
<dbReference type="Gene3D" id="2.40.30.170">
    <property type="match status" value="1"/>
</dbReference>
<feature type="transmembrane region" description="Helical" evidence="1">
    <location>
        <begin position="30"/>
        <end position="49"/>
    </location>
</feature>
<sequence length="419" mass="45989">MSELFRKETHEMQATPMHGDLMDPGGLGTWWWVTVSTALVFTLVVYLIVGTYTKRVTVSGVLLPRQGFVRIMPPIDGVVTQSFVQQGMAIHRGSTLFVITDERRLAGDTERAGAAVRTQLQARLDEEKLERGKALDLEYQTEASTRARLVQLGNEARALDREVHLSRDHLGTEKTNFERYRKLAAMHFLSDVGLSEKENAVTDLGARLADTQRARASLDADIEAANAELKQLPLRTAMQIATIDGQISALQQQIIENGERDQIAVTAPDDGTVASVLVQSGQSVRNQALATLVPAGARLHAELFVPSRWIGFVTPGQPVRLRYEAYPYQKFGQYDGTVVSVSSSQIDPTDIPPGIPRADAGQGVYKIIVDLGSQNVVAYGANRPLVSGMVVEASIMQDSRRLIEWIFEPLISVRGNVTG</sequence>
<reference evidence="3" key="1">
    <citation type="submission" date="2023-07" db="EMBL/GenBank/DDBJ databases">
        <title>Sorghum-associated microbial communities from plants grown in Nebraska, USA.</title>
        <authorList>
            <person name="Schachtman D."/>
        </authorList>
    </citation>
    <scope>NUCLEOTIDE SEQUENCE</scope>
    <source>
        <strain evidence="3">DS1061</strain>
    </source>
</reference>
<comment type="caution">
    <text evidence="3">The sequence shown here is derived from an EMBL/GenBank/DDBJ whole genome shotgun (WGS) entry which is preliminary data.</text>
</comment>